<gene>
    <name evidence="2" type="ORF">TTHERM_00837840</name>
</gene>
<dbReference type="Proteomes" id="UP000009168">
    <property type="component" value="Unassembled WGS sequence"/>
</dbReference>
<feature type="domain" description="C2" evidence="1">
    <location>
        <begin position="25"/>
        <end position="149"/>
    </location>
</feature>
<dbReference type="Gene3D" id="2.60.40.150">
    <property type="entry name" value="C2 domain"/>
    <property type="match status" value="1"/>
</dbReference>
<dbReference type="KEGG" id="tet:TTHERM_00837840"/>
<dbReference type="Pfam" id="PF00168">
    <property type="entry name" value="C2"/>
    <property type="match status" value="1"/>
</dbReference>
<sequence length="281" mass="33004">MSSQEQQLQQPPSQIQQQIKDNSNMFGGFTMKQDPQQQKYKNTPNFTLQVENGFLNDNYKLKSKVDLFVKVFIENQHFRTHISVDCGRNPVWGKEATFPFFENQFVEKNYLMQVELWNYETELGDVQLGIGMLDLMESFNSSLKLNKIPIYDSKNMQQQIGFISVITKFAYNFIGKIKKEQNKYGSPLKFTKPVIIEGNKITKSDVQERQISFEERMKNLKEKYNIQQSKKDTVKYMDIEVGKDIYKAIHQGMVLIGKNRPENPIRELGLFLYNYQDQVQN</sequence>
<dbReference type="RefSeq" id="XP_001025258.2">
    <property type="nucleotide sequence ID" value="XM_001025258.2"/>
</dbReference>
<name>I7MJ29_TETTS</name>
<dbReference type="GeneID" id="7834390"/>
<evidence type="ECO:0000313" key="3">
    <source>
        <dbReference type="Proteomes" id="UP000009168"/>
    </source>
</evidence>
<dbReference type="EMBL" id="GG662429">
    <property type="protein sequence ID" value="EAS05013.2"/>
    <property type="molecule type" value="Genomic_DNA"/>
</dbReference>
<evidence type="ECO:0000313" key="2">
    <source>
        <dbReference type="EMBL" id="EAS05013.2"/>
    </source>
</evidence>
<organism evidence="2 3">
    <name type="scientific">Tetrahymena thermophila (strain SB210)</name>
    <dbReference type="NCBI Taxonomy" id="312017"/>
    <lineage>
        <taxon>Eukaryota</taxon>
        <taxon>Sar</taxon>
        <taxon>Alveolata</taxon>
        <taxon>Ciliophora</taxon>
        <taxon>Intramacronucleata</taxon>
        <taxon>Oligohymenophorea</taxon>
        <taxon>Hymenostomatida</taxon>
        <taxon>Tetrahymenina</taxon>
        <taxon>Tetrahymenidae</taxon>
        <taxon>Tetrahymena</taxon>
    </lineage>
</organism>
<proteinExistence type="predicted"/>
<keyword evidence="3" id="KW-1185">Reference proteome</keyword>
<accession>I7MJ29</accession>
<dbReference type="AlphaFoldDB" id="I7MJ29"/>
<dbReference type="PROSITE" id="PS50004">
    <property type="entry name" value="C2"/>
    <property type="match status" value="1"/>
</dbReference>
<dbReference type="OrthoDB" id="419768at2759"/>
<dbReference type="InParanoid" id="I7MJ29"/>
<dbReference type="InterPro" id="IPR035892">
    <property type="entry name" value="C2_domain_sf"/>
</dbReference>
<dbReference type="SUPFAM" id="SSF49562">
    <property type="entry name" value="C2 domain (Calcium/lipid-binding domain, CaLB)"/>
    <property type="match status" value="1"/>
</dbReference>
<protein>
    <submittedName>
        <fullName evidence="2">C2 domain protein</fullName>
    </submittedName>
</protein>
<reference evidence="3" key="1">
    <citation type="journal article" date="2006" name="PLoS Biol.">
        <title>Macronuclear genome sequence of the ciliate Tetrahymena thermophila, a model eukaryote.</title>
        <authorList>
            <person name="Eisen J.A."/>
            <person name="Coyne R.S."/>
            <person name="Wu M."/>
            <person name="Wu D."/>
            <person name="Thiagarajan M."/>
            <person name="Wortman J.R."/>
            <person name="Badger J.H."/>
            <person name="Ren Q."/>
            <person name="Amedeo P."/>
            <person name="Jones K.M."/>
            <person name="Tallon L.J."/>
            <person name="Delcher A.L."/>
            <person name="Salzberg S.L."/>
            <person name="Silva J.C."/>
            <person name="Haas B.J."/>
            <person name="Majoros W.H."/>
            <person name="Farzad M."/>
            <person name="Carlton J.M."/>
            <person name="Smith R.K. Jr."/>
            <person name="Garg J."/>
            <person name="Pearlman R.E."/>
            <person name="Karrer K.M."/>
            <person name="Sun L."/>
            <person name="Manning G."/>
            <person name="Elde N.C."/>
            <person name="Turkewitz A.P."/>
            <person name="Asai D.J."/>
            <person name="Wilkes D.E."/>
            <person name="Wang Y."/>
            <person name="Cai H."/>
            <person name="Collins K."/>
            <person name="Stewart B.A."/>
            <person name="Lee S.R."/>
            <person name="Wilamowska K."/>
            <person name="Weinberg Z."/>
            <person name="Ruzzo W.L."/>
            <person name="Wloga D."/>
            <person name="Gaertig J."/>
            <person name="Frankel J."/>
            <person name="Tsao C.-C."/>
            <person name="Gorovsky M.A."/>
            <person name="Keeling P.J."/>
            <person name="Waller R.F."/>
            <person name="Patron N.J."/>
            <person name="Cherry J.M."/>
            <person name="Stover N.A."/>
            <person name="Krieger C.J."/>
            <person name="del Toro C."/>
            <person name="Ryder H.F."/>
            <person name="Williamson S.C."/>
            <person name="Barbeau R.A."/>
            <person name="Hamilton E.P."/>
            <person name="Orias E."/>
        </authorList>
    </citation>
    <scope>NUCLEOTIDE SEQUENCE [LARGE SCALE GENOMIC DNA]</scope>
    <source>
        <strain evidence="3">SB210</strain>
    </source>
</reference>
<dbReference type="Gene3D" id="1.20.890.10">
    <property type="entry name" value="cAMP-dependent protein kinase regulatory subunit, dimerization-anchoring domain"/>
    <property type="match status" value="1"/>
</dbReference>
<evidence type="ECO:0000259" key="1">
    <source>
        <dbReference type="PROSITE" id="PS50004"/>
    </source>
</evidence>
<dbReference type="InterPro" id="IPR000008">
    <property type="entry name" value="C2_dom"/>
</dbReference>